<accession>A0A9Q0RLE4</accession>
<sequence>MAGSGPDILFDIKNAFYLGNWQQCLNEVQKCKVANDEEKLESDIFMYRAYIAQKKYGLVLNEINSSKPESLQSVKLFAQYLSQSSASSRSSIVEQIDSNLDQYTNDPISSLMAATIYYYEQNFDTALKVLNNFSHIECMALKLQIFLQLDRFDLARKEYKRMAEKDEYCTLSQLAQAWINLFCAGEKLQDAFFIFQELKEKFGSTPLLLNGQACCLIAQGKYQEAEPLVQETIDKDPNYTESIINQMLLAQYNGKSLEVINRYLNQLKDDSGIPGNVFLNNYSSKEREFDSIVLQYKV</sequence>
<protein>
    <recommendedName>
        <fullName evidence="5 13">Coatomer subunit epsilon</fullName>
    </recommendedName>
</protein>
<evidence type="ECO:0000256" key="13">
    <source>
        <dbReference type="PIRNR" id="PIRNR016478"/>
    </source>
</evidence>
<dbReference type="GO" id="GO:0006890">
    <property type="term" value="P:retrograde vesicle-mediated transport, Golgi to endoplasmic reticulum"/>
    <property type="evidence" value="ECO:0007669"/>
    <property type="project" value="UniProtKB-UniRule"/>
</dbReference>
<evidence type="ECO:0000256" key="6">
    <source>
        <dbReference type="ARBA" id="ARBA00022448"/>
    </source>
</evidence>
<dbReference type="Proteomes" id="UP001142055">
    <property type="component" value="Chromosome 2"/>
</dbReference>
<evidence type="ECO:0000256" key="9">
    <source>
        <dbReference type="ARBA" id="ARBA00022927"/>
    </source>
</evidence>
<keyword evidence="8 13" id="KW-0931">ER-Golgi transport</keyword>
<dbReference type="GO" id="GO:0030126">
    <property type="term" value="C:COPI vesicle coat"/>
    <property type="evidence" value="ECO:0007669"/>
    <property type="project" value="TreeGrafter"/>
</dbReference>
<evidence type="ECO:0000313" key="14">
    <source>
        <dbReference type="EMBL" id="KAJ6218679.1"/>
    </source>
</evidence>
<dbReference type="InterPro" id="IPR011990">
    <property type="entry name" value="TPR-like_helical_dom_sf"/>
</dbReference>
<reference evidence="14" key="1">
    <citation type="submission" date="2022-12" db="EMBL/GenBank/DDBJ databases">
        <title>Genome assemblies of Blomia tropicalis.</title>
        <authorList>
            <person name="Cui Y."/>
        </authorList>
    </citation>
    <scope>NUCLEOTIDE SEQUENCE</scope>
    <source>
        <tissue evidence="14">Adult mites</tissue>
    </source>
</reference>
<evidence type="ECO:0000256" key="7">
    <source>
        <dbReference type="ARBA" id="ARBA00022490"/>
    </source>
</evidence>
<dbReference type="GO" id="GO:0006888">
    <property type="term" value="P:endoplasmic reticulum to Golgi vesicle-mediated transport"/>
    <property type="evidence" value="ECO:0007669"/>
    <property type="project" value="TreeGrafter"/>
</dbReference>
<dbReference type="InterPro" id="IPR006822">
    <property type="entry name" value="Coatomer_esu"/>
</dbReference>
<evidence type="ECO:0000313" key="15">
    <source>
        <dbReference type="Proteomes" id="UP001142055"/>
    </source>
</evidence>
<evidence type="ECO:0000256" key="2">
    <source>
        <dbReference type="ARBA" id="ARBA00004347"/>
    </source>
</evidence>
<name>A0A9Q0RLE4_BLOTA</name>
<proteinExistence type="inferred from homology"/>
<keyword evidence="15" id="KW-1185">Reference proteome</keyword>
<keyword evidence="11 13" id="KW-0472">Membrane</keyword>
<dbReference type="GO" id="GO:0005198">
    <property type="term" value="F:structural molecule activity"/>
    <property type="evidence" value="ECO:0007669"/>
    <property type="project" value="UniProtKB-UniRule"/>
</dbReference>
<gene>
    <name evidence="14" type="ORF">RDWZM_004491</name>
</gene>
<keyword evidence="12 13" id="KW-0968">Cytoplasmic vesicle</keyword>
<keyword evidence="6 13" id="KW-0813">Transport</keyword>
<dbReference type="PIRSF" id="PIRSF016478">
    <property type="entry name" value="Coatomer_esu"/>
    <property type="match status" value="1"/>
</dbReference>
<dbReference type="Gene3D" id="1.25.40.10">
    <property type="entry name" value="Tetratricopeptide repeat domain"/>
    <property type="match status" value="1"/>
</dbReference>
<comment type="subunit">
    <text evidence="4">Oligomeric complex that consists of at least the alpha, beta, beta', gamma, delta, epsilon and zeta subunits.</text>
</comment>
<keyword evidence="10 13" id="KW-0333">Golgi apparatus</keyword>
<evidence type="ECO:0000256" key="11">
    <source>
        <dbReference type="ARBA" id="ARBA00023136"/>
    </source>
</evidence>
<comment type="function">
    <text evidence="13">The coatomer is a cytosolic protein complex that binds to dilysine motifs and reversibly associates with Golgi non-clathrin-coated vesicles, which further mediate biosynthetic protein transport from the ER, via the Golgi up to the trans Golgi network. The coatomer complex is required for budding from Golgi membranes, and is essential for the retrograde Golgi-to-ER transport of dilysine-tagged proteins.</text>
</comment>
<dbReference type="SUPFAM" id="SSF48452">
    <property type="entry name" value="TPR-like"/>
    <property type="match status" value="1"/>
</dbReference>
<dbReference type="GO" id="GO:0015031">
    <property type="term" value="P:protein transport"/>
    <property type="evidence" value="ECO:0007669"/>
    <property type="project" value="UniProtKB-UniRule"/>
</dbReference>
<dbReference type="GO" id="GO:0006891">
    <property type="term" value="P:intra-Golgi vesicle-mediated transport"/>
    <property type="evidence" value="ECO:0007669"/>
    <property type="project" value="TreeGrafter"/>
</dbReference>
<evidence type="ECO:0000256" key="12">
    <source>
        <dbReference type="ARBA" id="ARBA00023329"/>
    </source>
</evidence>
<comment type="subcellular location">
    <subcellularLocation>
        <location evidence="2">Cytoplasmic vesicle</location>
        <location evidence="2">COPI-coated vesicle membrane</location>
        <topology evidence="2">Peripheral membrane protein</topology>
        <orientation evidence="2">Cytoplasmic side</orientation>
    </subcellularLocation>
    <subcellularLocation>
        <location evidence="1">Golgi apparatus membrane</location>
        <topology evidence="1">Peripheral membrane protein</topology>
        <orientation evidence="1">Cytoplasmic side</orientation>
    </subcellularLocation>
</comment>
<evidence type="ECO:0000256" key="3">
    <source>
        <dbReference type="ARBA" id="ARBA00008827"/>
    </source>
</evidence>
<evidence type="ECO:0000256" key="1">
    <source>
        <dbReference type="ARBA" id="ARBA00004255"/>
    </source>
</evidence>
<evidence type="ECO:0000256" key="5">
    <source>
        <dbReference type="ARBA" id="ARBA00015828"/>
    </source>
</evidence>
<dbReference type="PANTHER" id="PTHR10805:SF0">
    <property type="entry name" value="COATOMER SUBUNIT EPSILON"/>
    <property type="match status" value="1"/>
</dbReference>
<dbReference type="OMA" id="MIVLSQH"/>
<comment type="similarity">
    <text evidence="3 13">Belongs to the COPE family.</text>
</comment>
<keyword evidence="9 13" id="KW-0653">Protein transport</keyword>
<dbReference type="Pfam" id="PF04733">
    <property type="entry name" value="Coatomer_E"/>
    <property type="match status" value="1"/>
</dbReference>
<dbReference type="AlphaFoldDB" id="A0A9Q0RLE4"/>
<comment type="caution">
    <text evidence="14">The sequence shown here is derived from an EMBL/GenBank/DDBJ whole genome shotgun (WGS) entry which is preliminary data.</text>
</comment>
<keyword evidence="7 13" id="KW-0963">Cytoplasm</keyword>
<dbReference type="PANTHER" id="PTHR10805">
    <property type="entry name" value="COATOMER SUBUNIT EPSILON"/>
    <property type="match status" value="1"/>
</dbReference>
<dbReference type="GO" id="GO:0000139">
    <property type="term" value="C:Golgi membrane"/>
    <property type="evidence" value="ECO:0007669"/>
    <property type="project" value="UniProtKB-SubCell"/>
</dbReference>
<dbReference type="EMBL" id="JAPWDV010000002">
    <property type="protein sequence ID" value="KAJ6218679.1"/>
    <property type="molecule type" value="Genomic_DNA"/>
</dbReference>
<evidence type="ECO:0000256" key="8">
    <source>
        <dbReference type="ARBA" id="ARBA00022892"/>
    </source>
</evidence>
<evidence type="ECO:0000256" key="4">
    <source>
        <dbReference type="ARBA" id="ARBA00011775"/>
    </source>
</evidence>
<evidence type="ECO:0000256" key="10">
    <source>
        <dbReference type="ARBA" id="ARBA00023034"/>
    </source>
</evidence>
<organism evidence="14 15">
    <name type="scientific">Blomia tropicalis</name>
    <name type="common">Mite</name>
    <dbReference type="NCBI Taxonomy" id="40697"/>
    <lineage>
        <taxon>Eukaryota</taxon>
        <taxon>Metazoa</taxon>
        <taxon>Ecdysozoa</taxon>
        <taxon>Arthropoda</taxon>
        <taxon>Chelicerata</taxon>
        <taxon>Arachnida</taxon>
        <taxon>Acari</taxon>
        <taxon>Acariformes</taxon>
        <taxon>Sarcoptiformes</taxon>
        <taxon>Astigmata</taxon>
        <taxon>Glycyphagoidea</taxon>
        <taxon>Echimyopodidae</taxon>
        <taxon>Blomia</taxon>
    </lineage>
</organism>